<dbReference type="Gene3D" id="3.40.10.10">
    <property type="entry name" value="DNA Methylphosphotriester Repair Domain"/>
    <property type="match status" value="1"/>
</dbReference>
<comment type="catalytic activity">
    <reaction evidence="15">
        <text>a 6-O-methyl-2'-deoxyguanosine in DNA + L-cysteinyl-[protein] = S-methyl-L-cysteinyl-[protein] + a 2'-deoxyguanosine in DNA</text>
        <dbReference type="Rhea" id="RHEA:24000"/>
        <dbReference type="Rhea" id="RHEA-COMP:10131"/>
        <dbReference type="Rhea" id="RHEA-COMP:10132"/>
        <dbReference type="Rhea" id="RHEA-COMP:11367"/>
        <dbReference type="Rhea" id="RHEA-COMP:11368"/>
        <dbReference type="ChEBI" id="CHEBI:29950"/>
        <dbReference type="ChEBI" id="CHEBI:82612"/>
        <dbReference type="ChEBI" id="CHEBI:85445"/>
        <dbReference type="ChEBI" id="CHEBI:85448"/>
        <dbReference type="EC" id="2.1.1.63"/>
    </reaction>
</comment>
<evidence type="ECO:0000256" key="14">
    <source>
        <dbReference type="ARBA" id="ARBA00023204"/>
    </source>
</evidence>
<evidence type="ECO:0000256" key="11">
    <source>
        <dbReference type="ARBA" id="ARBA00023125"/>
    </source>
</evidence>
<evidence type="ECO:0000256" key="8">
    <source>
        <dbReference type="ARBA" id="ARBA00022763"/>
    </source>
</evidence>
<evidence type="ECO:0000256" key="2">
    <source>
        <dbReference type="ARBA" id="ARBA00001286"/>
    </source>
</evidence>
<dbReference type="SMART" id="SM00478">
    <property type="entry name" value="ENDO3c"/>
    <property type="match status" value="1"/>
</dbReference>
<dbReference type="InterPro" id="IPR001497">
    <property type="entry name" value="MethylDNA_cys_MeTrfase_AS"/>
</dbReference>
<dbReference type="NCBIfam" id="TIGR00589">
    <property type="entry name" value="ogt"/>
    <property type="match status" value="1"/>
</dbReference>
<feature type="compositionally biased region" description="Low complexity" evidence="16">
    <location>
        <begin position="205"/>
        <end position="219"/>
    </location>
</feature>
<dbReference type="Proteomes" id="UP000198348">
    <property type="component" value="Unassembled WGS sequence"/>
</dbReference>
<dbReference type="SMART" id="SM01009">
    <property type="entry name" value="AlkA_N"/>
    <property type="match status" value="1"/>
</dbReference>
<dbReference type="InterPro" id="IPR036388">
    <property type="entry name" value="WH-like_DNA-bd_sf"/>
</dbReference>
<dbReference type="InterPro" id="IPR010316">
    <property type="entry name" value="AlkA_N"/>
</dbReference>
<sequence>MTATRAVTTDAAEHTPPGQLWRDFDRCYAAVAARDVRFDGQFITAVRTTGIYCRPSCPALTPRQGNVSFYPTSAAAQAAGFRACRRCLPDAVPGSPEWNLRADLAGRAMRLIGDGVIDREGVTGLARALGYSTRHLTRVLTAELGAGPIALARAHRAHAARLLIEHTPLPLTEVAFAAGFASVRQFNDTIRTVFGIAPARLRDAASGPARRGRGAPEPADSAPGTRVSVRLPFRRPFDAGGVLDYLAARAVPGVESVRTAAGDEQARYARTLRLPHGPAIVHAEPAAEHVRCTLRLTDVRDLGSAVARVRRLFDLDADPVAVDSALAADSALTPRVAATPGIRVPGTVDPHELVVRAVLGQQVSVASARSLAGRLARTLGTPLDDRPAEGGTAAEPDTLFPTMQAVAEHAATALRGPTRRIAALATVAEHLASGALEVHIGSDPQTVHRELTALPGIGTWTADYVLLRALGTPDILPVTDRALRTGAARLDLPEDPAGLSARAHRWRPWRSYAGMHLWRAALTPPPARQRACPAHRQPPLTPTPDRTTAMTIAFWATTGTPAGPFTAIVASDGAVLASGWTSEPDDLTTRISGSLLPGELRARHDLGPVTRAVRAYHAGELDAIDEIVVRQRSGEFLQQAWATLRDVPAGHPVSYSELATRAGRRPAVRAAAMACARNAAALFVPCHRVLRTGGSLGGFRWGVDVKRWLLEHERRNAATSHALQPHG</sequence>
<name>A0A238VDN9_9PSEU</name>
<comment type="cofactor">
    <cofactor evidence="3">
        <name>Zn(2+)</name>
        <dbReference type="ChEBI" id="CHEBI:29105"/>
    </cofactor>
</comment>
<keyword evidence="10" id="KW-0805">Transcription regulation</keyword>
<evidence type="ECO:0000256" key="4">
    <source>
        <dbReference type="ARBA" id="ARBA00012000"/>
    </source>
</evidence>
<dbReference type="PANTHER" id="PTHR43003:SF13">
    <property type="entry name" value="DNA-3-METHYLADENINE GLYCOSYLASE 2"/>
    <property type="match status" value="1"/>
</dbReference>
<dbReference type="InterPro" id="IPR011257">
    <property type="entry name" value="DNA_glycosylase"/>
</dbReference>
<dbReference type="InterPro" id="IPR037046">
    <property type="entry name" value="AlkA_N_sf"/>
</dbReference>
<dbReference type="EC" id="3.2.2.21" evidence="4"/>
<evidence type="ECO:0000256" key="12">
    <source>
        <dbReference type="ARBA" id="ARBA00023159"/>
    </source>
</evidence>
<dbReference type="GO" id="GO:0032993">
    <property type="term" value="C:protein-DNA complex"/>
    <property type="evidence" value="ECO:0007669"/>
    <property type="project" value="TreeGrafter"/>
</dbReference>
<protein>
    <recommendedName>
        <fullName evidence="4">DNA-3-methyladenine glycosylase II</fullName>
        <ecNumber evidence="4">3.2.2.21</ecNumber>
    </recommendedName>
</protein>
<keyword evidence="8" id="KW-0227">DNA damage</keyword>
<dbReference type="InterPro" id="IPR009057">
    <property type="entry name" value="Homeodomain-like_sf"/>
</dbReference>
<dbReference type="PANTHER" id="PTHR43003">
    <property type="entry name" value="DNA-3-METHYLADENINE GLYCOSYLASE"/>
    <property type="match status" value="1"/>
</dbReference>
<dbReference type="InterPro" id="IPR035451">
    <property type="entry name" value="Ada-like_dom_sf"/>
</dbReference>
<comment type="catalytic activity">
    <reaction evidence="2">
        <text>a 4-O-methyl-thymidine in DNA + L-cysteinyl-[protein] = a thymidine in DNA + S-methyl-L-cysteinyl-[protein]</text>
        <dbReference type="Rhea" id="RHEA:53428"/>
        <dbReference type="Rhea" id="RHEA-COMP:10131"/>
        <dbReference type="Rhea" id="RHEA-COMP:10132"/>
        <dbReference type="Rhea" id="RHEA-COMP:13555"/>
        <dbReference type="Rhea" id="RHEA-COMP:13556"/>
        <dbReference type="ChEBI" id="CHEBI:29950"/>
        <dbReference type="ChEBI" id="CHEBI:82612"/>
        <dbReference type="ChEBI" id="CHEBI:137386"/>
        <dbReference type="ChEBI" id="CHEBI:137387"/>
        <dbReference type="EC" id="2.1.1.63"/>
    </reaction>
</comment>
<evidence type="ECO:0000256" key="7">
    <source>
        <dbReference type="ARBA" id="ARBA00022723"/>
    </source>
</evidence>
<evidence type="ECO:0000256" key="6">
    <source>
        <dbReference type="ARBA" id="ARBA00022679"/>
    </source>
</evidence>
<dbReference type="SUPFAM" id="SSF48150">
    <property type="entry name" value="DNA-glycosylase"/>
    <property type="match status" value="1"/>
</dbReference>
<dbReference type="PROSITE" id="PS01124">
    <property type="entry name" value="HTH_ARAC_FAMILY_2"/>
    <property type="match status" value="1"/>
</dbReference>
<evidence type="ECO:0000313" key="19">
    <source>
        <dbReference type="Proteomes" id="UP000198348"/>
    </source>
</evidence>
<dbReference type="PROSITE" id="PS00041">
    <property type="entry name" value="HTH_ARAC_FAMILY_1"/>
    <property type="match status" value="1"/>
</dbReference>
<keyword evidence="12" id="KW-0010">Activator</keyword>
<keyword evidence="6" id="KW-0808">Transferase</keyword>
<evidence type="ECO:0000256" key="9">
    <source>
        <dbReference type="ARBA" id="ARBA00022833"/>
    </source>
</evidence>
<proteinExistence type="predicted"/>
<dbReference type="InterPro" id="IPR014048">
    <property type="entry name" value="MethylDNA_cys_MeTrfase_DNA-bd"/>
</dbReference>
<dbReference type="FunFam" id="3.40.10.10:FF:000001">
    <property type="entry name" value="DNA-3-methyladenine glycosylase 2"/>
    <property type="match status" value="1"/>
</dbReference>
<dbReference type="CDD" id="cd00056">
    <property type="entry name" value="ENDO3c"/>
    <property type="match status" value="1"/>
</dbReference>
<feature type="region of interest" description="Disordered" evidence="16">
    <location>
        <begin position="527"/>
        <end position="546"/>
    </location>
</feature>
<dbReference type="GO" id="GO:0043565">
    <property type="term" value="F:sequence-specific DNA binding"/>
    <property type="evidence" value="ECO:0007669"/>
    <property type="project" value="InterPro"/>
</dbReference>
<evidence type="ECO:0000256" key="10">
    <source>
        <dbReference type="ARBA" id="ARBA00023015"/>
    </source>
</evidence>
<dbReference type="SUPFAM" id="SSF57884">
    <property type="entry name" value="Ada DNA repair protein, N-terminal domain (N-Ada 10)"/>
    <property type="match status" value="1"/>
</dbReference>
<comment type="catalytic activity">
    <reaction evidence="1">
        <text>Hydrolysis of alkylated DNA, releasing 3-methyladenine, 3-methylguanine, 7-methylguanine and 7-methyladenine.</text>
        <dbReference type="EC" id="3.2.2.21"/>
    </reaction>
</comment>
<reference evidence="18 19" key="1">
    <citation type="submission" date="2017-06" db="EMBL/GenBank/DDBJ databases">
        <authorList>
            <person name="Kim H.J."/>
            <person name="Triplett B.A."/>
        </authorList>
    </citation>
    <scope>NUCLEOTIDE SEQUENCE [LARGE SCALE GENOMIC DNA]</scope>
    <source>
        <strain evidence="18 19">DSM 45207</strain>
    </source>
</reference>
<dbReference type="GO" id="GO:0032131">
    <property type="term" value="F:alkylated DNA binding"/>
    <property type="evidence" value="ECO:0007669"/>
    <property type="project" value="TreeGrafter"/>
</dbReference>
<keyword evidence="7" id="KW-0479">Metal-binding</keyword>
<dbReference type="Pfam" id="PF02805">
    <property type="entry name" value="Ada_Zn_binding"/>
    <property type="match status" value="1"/>
</dbReference>
<dbReference type="SMART" id="SM00342">
    <property type="entry name" value="HTH_ARAC"/>
    <property type="match status" value="1"/>
</dbReference>
<keyword evidence="11" id="KW-0238">DNA-binding</keyword>
<keyword evidence="19" id="KW-1185">Reference proteome</keyword>
<evidence type="ECO:0000256" key="3">
    <source>
        <dbReference type="ARBA" id="ARBA00001947"/>
    </source>
</evidence>
<dbReference type="GO" id="GO:0003700">
    <property type="term" value="F:DNA-binding transcription factor activity"/>
    <property type="evidence" value="ECO:0007669"/>
    <property type="project" value="InterPro"/>
</dbReference>
<dbReference type="InterPro" id="IPR004026">
    <property type="entry name" value="Ada_DNA_repair_Zn-bd"/>
</dbReference>
<dbReference type="InterPro" id="IPR023170">
    <property type="entry name" value="HhH_base_excis_C"/>
</dbReference>
<organism evidence="18 19">
    <name type="scientific">Haloechinothrix alba</name>
    <dbReference type="NCBI Taxonomy" id="664784"/>
    <lineage>
        <taxon>Bacteria</taxon>
        <taxon>Bacillati</taxon>
        <taxon>Actinomycetota</taxon>
        <taxon>Actinomycetes</taxon>
        <taxon>Pseudonocardiales</taxon>
        <taxon>Pseudonocardiaceae</taxon>
        <taxon>Haloechinothrix</taxon>
    </lineage>
</organism>
<accession>A0A238VDN9</accession>
<feature type="domain" description="HTH araC/xylS-type" evidence="17">
    <location>
        <begin position="106"/>
        <end position="204"/>
    </location>
</feature>
<dbReference type="InterPro" id="IPR003265">
    <property type="entry name" value="HhH-GPD_domain"/>
</dbReference>
<evidence type="ECO:0000313" key="18">
    <source>
        <dbReference type="EMBL" id="SNR32147.1"/>
    </source>
</evidence>
<dbReference type="GO" id="GO:0032259">
    <property type="term" value="P:methylation"/>
    <property type="evidence" value="ECO:0007669"/>
    <property type="project" value="UniProtKB-KW"/>
</dbReference>
<dbReference type="Gene3D" id="1.10.340.30">
    <property type="entry name" value="Hypothetical protein, domain 2"/>
    <property type="match status" value="1"/>
</dbReference>
<evidence type="ECO:0000256" key="1">
    <source>
        <dbReference type="ARBA" id="ARBA00000086"/>
    </source>
</evidence>
<keyword evidence="14" id="KW-0234">DNA repair</keyword>
<keyword evidence="9" id="KW-0862">Zinc</keyword>
<keyword evidence="13" id="KW-0804">Transcription</keyword>
<evidence type="ECO:0000256" key="13">
    <source>
        <dbReference type="ARBA" id="ARBA00023163"/>
    </source>
</evidence>
<dbReference type="Gene3D" id="1.10.10.60">
    <property type="entry name" value="Homeodomain-like"/>
    <property type="match status" value="1"/>
</dbReference>
<dbReference type="SUPFAM" id="SSF55945">
    <property type="entry name" value="TATA-box binding protein-like"/>
    <property type="match status" value="1"/>
</dbReference>
<evidence type="ECO:0000256" key="16">
    <source>
        <dbReference type="SAM" id="MobiDB-lite"/>
    </source>
</evidence>
<dbReference type="SUPFAM" id="SSF46689">
    <property type="entry name" value="Homeodomain-like"/>
    <property type="match status" value="1"/>
</dbReference>
<dbReference type="AlphaFoldDB" id="A0A238VDN9"/>
<dbReference type="GO" id="GO:0006307">
    <property type="term" value="P:DNA alkylation repair"/>
    <property type="evidence" value="ECO:0007669"/>
    <property type="project" value="TreeGrafter"/>
</dbReference>
<dbReference type="InterPro" id="IPR018060">
    <property type="entry name" value="HTH_AraC"/>
</dbReference>
<keyword evidence="5" id="KW-0489">Methyltransferase</keyword>
<dbReference type="GO" id="GO:0003908">
    <property type="term" value="F:methylated-DNA-[protein]-cysteine S-methyltransferase activity"/>
    <property type="evidence" value="ECO:0007669"/>
    <property type="project" value="UniProtKB-EC"/>
</dbReference>
<evidence type="ECO:0000259" key="17">
    <source>
        <dbReference type="PROSITE" id="PS01124"/>
    </source>
</evidence>
<dbReference type="SUPFAM" id="SSF46767">
    <property type="entry name" value="Methylated DNA-protein cysteine methyltransferase, C-terminal domain"/>
    <property type="match status" value="1"/>
</dbReference>
<dbReference type="InterPro" id="IPR051912">
    <property type="entry name" value="Alkylbase_DNA_Glycosylase/TA"/>
</dbReference>
<dbReference type="Pfam" id="PF06029">
    <property type="entry name" value="AlkA_N"/>
    <property type="match status" value="1"/>
</dbReference>
<dbReference type="GO" id="GO:0008725">
    <property type="term" value="F:DNA-3-methyladenine glycosylase activity"/>
    <property type="evidence" value="ECO:0007669"/>
    <property type="project" value="TreeGrafter"/>
</dbReference>
<dbReference type="PROSITE" id="PS00374">
    <property type="entry name" value="MGMT"/>
    <property type="match status" value="1"/>
</dbReference>
<dbReference type="GO" id="GO:0008270">
    <property type="term" value="F:zinc ion binding"/>
    <property type="evidence" value="ECO:0007669"/>
    <property type="project" value="InterPro"/>
</dbReference>
<dbReference type="EMBL" id="FZNW01000002">
    <property type="protein sequence ID" value="SNR32147.1"/>
    <property type="molecule type" value="Genomic_DNA"/>
</dbReference>
<evidence type="ECO:0000256" key="15">
    <source>
        <dbReference type="ARBA" id="ARBA00049348"/>
    </source>
</evidence>
<dbReference type="CDD" id="cd06445">
    <property type="entry name" value="ATase"/>
    <property type="match status" value="1"/>
</dbReference>
<dbReference type="Pfam" id="PF01035">
    <property type="entry name" value="DNA_binding_1"/>
    <property type="match status" value="1"/>
</dbReference>
<dbReference type="InterPro" id="IPR036217">
    <property type="entry name" value="MethylDNA_cys_MeTrfase_DNAb"/>
</dbReference>
<dbReference type="InterPro" id="IPR018062">
    <property type="entry name" value="HTH_AraC-typ_CS"/>
</dbReference>
<feature type="region of interest" description="Disordered" evidence="16">
    <location>
        <begin position="205"/>
        <end position="226"/>
    </location>
</feature>
<dbReference type="Gene3D" id="3.30.310.20">
    <property type="entry name" value="DNA-3-methyladenine glycosylase AlkA, N-terminal domain"/>
    <property type="match status" value="1"/>
</dbReference>
<evidence type="ECO:0000256" key="5">
    <source>
        <dbReference type="ARBA" id="ARBA00022603"/>
    </source>
</evidence>
<dbReference type="Gene3D" id="1.10.1670.10">
    <property type="entry name" value="Helix-hairpin-Helix base-excision DNA repair enzymes (C-terminal)"/>
    <property type="match status" value="1"/>
</dbReference>
<dbReference type="GO" id="GO:0005737">
    <property type="term" value="C:cytoplasm"/>
    <property type="evidence" value="ECO:0007669"/>
    <property type="project" value="TreeGrafter"/>
</dbReference>
<gene>
    <name evidence="18" type="ORF">SAMN06265360_10275</name>
</gene>
<dbReference type="Pfam" id="PF12833">
    <property type="entry name" value="HTH_18"/>
    <property type="match status" value="1"/>
</dbReference>
<dbReference type="GO" id="GO:0006285">
    <property type="term" value="P:base-excision repair, AP site formation"/>
    <property type="evidence" value="ECO:0007669"/>
    <property type="project" value="TreeGrafter"/>
</dbReference>
<dbReference type="GO" id="GO:0043916">
    <property type="term" value="F:DNA-7-methylguanine glycosylase activity"/>
    <property type="evidence" value="ECO:0007669"/>
    <property type="project" value="TreeGrafter"/>
</dbReference>
<dbReference type="Gene3D" id="1.10.10.10">
    <property type="entry name" value="Winged helix-like DNA-binding domain superfamily/Winged helix DNA-binding domain"/>
    <property type="match status" value="1"/>
</dbReference>